<evidence type="ECO:0000256" key="4">
    <source>
        <dbReference type="ARBA" id="ARBA00022723"/>
    </source>
</evidence>
<evidence type="ECO:0000256" key="6">
    <source>
        <dbReference type="ARBA" id="ARBA00023004"/>
    </source>
</evidence>
<keyword evidence="5" id="KW-0560">Oxidoreductase</keyword>
<dbReference type="Gene3D" id="1.10.630.10">
    <property type="entry name" value="Cytochrome P450"/>
    <property type="match status" value="1"/>
</dbReference>
<dbReference type="OrthoDB" id="1470350at2759"/>
<dbReference type="InterPro" id="IPR036396">
    <property type="entry name" value="Cyt_P450_sf"/>
</dbReference>
<dbReference type="GO" id="GO:0016705">
    <property type="term" value="F:oxidoreductase activity, acting on paired donors, with incorporation or reduction of molecular oxygen"/>
    <property type="evidence" value="ECO:0007669"/>
    <property type="project" value="InterPro"/>
</dbReference>
<dbReference type="PANTHER" id="PTHR24287">
    <property type="entry name" value="P450, PUTATIVE (EUROFUNG)-RELATED"/>
    <property type="match status" value="1"/>
</dbReference>
<dbReference type="GO" id="GO:0004497">
    <property type="term" value="F:monooxygenase activity"/>
    <property type="evidence" value="ECO:0007669"/>
    <property type="project" value="UniProtKB-KW"/>
</dbReference>
<keyword evidence="7" id="KW-0503">Monooxygenase</keyword>
<accession>M7U9S0</accession>
<dbReference type="GO" id="GO:0020037">
    <property type="term" value="F:heme binding"/>
    <property type="evidence" value="ECO:0007669"/>
    <property type="project" value="InterPro"/>
</dbReference>
<sequence length="93" mass="10969">MEFRRSYLAARDEHKKADGSDAEDDDENDNHRYVLLHEMAKQTGSRDDRRDQILHVFLAGRESSATMIGNAVFHLCRNPEMWKNLNYLQYIIK</sequence>
<dbReference type="InterPro" id="IPR047146">
    <property type="entry name" value="Cyt_P450_E_CYP52_fungi"/>
</dbReference>
<evidence type="ECO:0000256" key="8">
    <source>
        <dbReference type="SAM" id="MobiDB-lite"/>
    </source>
</evidence>
<evidence type="ECO:0000256" key="1">
    <source>
        <dbReference type="ARBA" id="ARBA00001971"/>
    </source>
</evidence>
<dbReference type="Proteomes" id="UP000012045">
    <property type="component" value="Unassembled WGS sequence"/>
</dbReference>
<dbReference type="GO" id="GO:0005506">
    <property type="term" value="F:iron ion binding"/>
    <property type="evidence" value="ECO:0007669"/>
    <property type="project" value="InterPro"/>
</dbReference>
<dbReference type="PANTHER" id="PTHR24287:SF1">
    <property type="entry name" value="P450, PUTATIVE (EUROFUNG)-RELATED"/>
    <property type="match status" value="1"/>
</dbReference>
<organism evidence="9 10">
    <name type="scientific">Botryotinia fuckeliana (strain BcDW1)</name>
    <name type="common">Noble rot fungus</name>
    <name type="synonym">Botrytis cinerea</name>
    <dbReference type="NCBI Taxonomy" id="1290391"/>
    <lineage>
        <taxon>Eukaryota</taxon>
        <taxon>Fungi</taxon>
        <taxon>Dikarya</taxon>
        <taxon>Ascomycota</taxon>
        <taxon>Pezizomycotina</taxon>
        <taxon>Leotiomycetes</taxon>
        <taxon>Helotiales</taxon>
        <taxon>Sclerotiniaceae</taxon>
        <taxon>Botrytis</taxon>
    </lineage>
</organism>
<evidence type="ECO:0000256" key="7">
    <source>
        <dbReference type="ARBA" id="ARBA00023033"/>
    </source>
</evidence>
<dbReference type="HOGENOM" id="CLU_2399407_0_0_1"/>
<reference evidence="10" key="1">
    <citation type="journal article" date="2013" name="Genome Announc.">
        <title>Draft genome sequence of Botrytis cinerea BcDW1, inoculum for noble rot of grape berries.</title>
        <authorList>
            <person name="Blanco-Ulate B."/>
            <person name="Allen G."/>
            <person name="Powell A.L."/>
            <person name="Cantu D."/>
        </authorList>
    </citation>
    <scope>NUCLEOTIDE SEQUENCE [LARGE SCALE GENOMIC DNA]</scope>
    <source>
        <strain evidence="10">BcDW1</strain>
    </source>
</reference>
<feature type="region of interest" description="Disordered" evidence="8">
    <location>
        <begin position="1"/>
        <end position="29"/>
    </location>
</feature>
<feature type="compositionally biased region" description="Basic and acidic residues" evidence="8">
    <location>
        <begin position="1"/>
        <end position="19"/>
    </location>
</feature>
<evidence type="ECO:0000313" key="10">
    <source>
        <dbReference type="Proteomes" id="UP000012045"/>
    </source>
</evidence>
<proteinExistence type="inferred from homology"/>
<name>M7U9S0_BOTF1</name>
<dbReference type="SUPFAM" id="SSF48264">
    <property type="entry name" value="Cytochrome P450"/>
    <property type="match status" value="1"/>
</dbReference>
<keyword evidence="3" id="KW-0349">Heme</keyword>
<gene>
    <name evidence="9" type="ORF">BcDW1_951</name>
</gene>
<keyword evidence="6" id="KW-0408">Iron</keyword>
<comment type="cofactor">
    <cofactor evidence="1">
        <name>heme</name>
        <dbReference type="ChEBI" id="CHEBI:30413"/>
    </cofactor>
</comment>
<evidence type="ECO:0000256" key="3">
    <source>
        <dbReference type="ARBA" id="ARBA00022617"/>
    </source>
</evidence>
<evidence type="ECO:0000256" key="2">
    <source>
        <dbReference type="ARBA" id="ARBA00010617"/>
    </source>
</evidence>
<comment type="similarity">
    <text evidence="2">Belongs to the cytochrome P450 family.</text>
</comment>
<evidence type="ECO:0000256" key="5">
    <source>
        <dbReference type="ARBA" id="ARBA00023002"/>
    </source>
</evidence>
<keyword evidence="4" id="KW-0479">Metal-binding</keyword>
<protein>
    <submittedName>
        <fullName evidence="9">Putative cytochrome p450 alkane protein</fullName>
    </submittedName>
</protein>
<dbReference type="EMBL" id="KB707705">
    <property type="protein sequence ID" value="EMR90410.1"/>
    <property type="molecule type" value="Genomic_DNA"/>
</dbReference>
<dbReference type="AlphaFoldDB" id="M7U9S0"/>
<evidence type="ECO:0000313" key="9">
    <source>
        <dbReference type="EMBL" id="EMR90410.1"/>
    </source>
</evidence>